<evidence type="ECO:0000256" key="3">
    <source>
        <dbReference type="ARBA" id="ARBA00007568"/>
    </source>
</evidence>
<comment type="similarity">
    <text evidence="3">Belongs to the glutaredoxin family. CC-type subfamily.</text>
</comment>
<keyword evidence="4" id="KW-0813">Transport</keyword>
<dbReference type="NCBIfam" id="TIGR02189">
    <property type="entry name" value="GlrX-like_plant"/>
    <property type="match status" value="1"/>
</dbReference>
<dbReference type="SMR" id="A0A0D9Y8K4"/>
<dbReference type="PROSITE" id="PS51354">
    <property type="entry name" value="GLUTAREDOXIN_2"/>
    <property type="match status" value="1"/>
</dbReference>
<keyword evidence="5" id="KW-0963">Cytoplasm</keyword>
<dbReference type="InterPro" id="IPR011905">
    <property type="entry name" value="GlrX-like_pln_2"/>
</dbReference>
<dbReference type="AlphaFoldDB" id="A0A0D9Y8K4"/>
<dbReference type="Proteomes" id="UP000026961">
    <property type="component" value="Chromosome 1"/>
</dbReference>
<comment type="subcellular location">
    <subcellularLocation>
        <location evidence="2">Cytoplasm</location>
    </subcellularLocation>
</comment>
<dbReference type="FunFam" id="3.40.30.10:FF:000028">
    <property type="entry name" value="Glutaredoxin family protein"/>
    <property type="match status" value="1"/>
</dbReference>
<keyword evidence="8" id="KW-0676">Redox-active center</keyword>
<dbReference type="EnsemblPlants" id="OGLUM01G17900.1">
    <property type="protein sequence ID" value="OGLUM01G17900.1"/>
    <property type="gene ID" value="OGLUM01G17900"/>
</dbReference>
<dbReference type="InterPro" id="IPR002109">
    <property type="entry name" value="Glutaredoxin"/>
</dbReference>
<feature type="domain" description="Glutaredoxin" evidence="9">
    <location>
        <begin position="13"/>
        <end position="76"/>
    </location>
</feature>
<reference evidence="10" key="2">
    <citation type="submission" date="2015-04" db="UniProtKB">
        <authorList>
            <consortium name="EnsemblPlants"/>
        </authorList>
    </citation>
    <scope>IDENTIFICATION</scope>
</reference>
<dbReference type="GO" id="GO:0005737">
    <property type="term" value="C:cytoplasm"/>
    <property type="evidence" value="ECO:0007669"/>
    <property type="project" value="UniProtKB-SubCell"/>
</dbReference>
<organism evidence="10">
    <name type="scientific">Oryza glumipatula</name>
    <dbReference type="NCBI Taxonomy" id="40148"/>
    <lineage>
        <taxon>Eukaryota</taxon>
        <taxon>Viridiplantae</taxon>
        <taxon>Streptophyta</taxon>
        <taxon>Embryophyta</taxon>
        <taxon>Tracheophyta</taxon>
        <taxon>Spermatophyta</taxon>
        <taxon>Magnoliopsida</taxon>
        <taxon>Liliopsida</taxon>
        <taxon>Poales</taxon>
        <taxon>Poaceae</taxon>
        <taxon>BOP clade</taxon>
        <taxon>Oryzoideae</taxon>
        <taxon>Oryzeae</taxon>
        <taxon>Oryzinae</taxon>
        <taxon>Oryza</taxon>
    </lineage>
</organism>
<protein>
    <recommendedName>
        <fullName evidence="9">Glutaredoxin domain-containing protein</fullName>
    </recommendedName>
</protein>
<dbReference type="Gramene" id="OGLUM01G17900.1">
    <property type="protein sequence ID" value="OGLUM01G17900.1"/>
    <property type="gene ID" value="OGLUM01G17900"/>
</dbReference>
<dbReference type="SUPFAM" id="SSF52833">
    <property type="entry name" value="Thioredoxin-like"/>
    <property type="match status" value="1"/>
</dbReference>
<evidence type="ECO:0000256" key="4">
    <source>
        <dbReference type="ARBA" id="ARBA00022448"/>
    </source>
</evidence>
<evidence type="ECO:0000256" key="8">
    <source>
        <dbReference type="ARBA" id="ARBA00023284"/>
    </source>
</evidence>
<dbReference type="Pfam" id="PF00462">
    <property type="entry name" value="Glutaredoxin"/>
    <property type="match status" value="1"/>
</dbReference>
<evidence type="ECO:0000313" key="10">
    <source>
        <dbReference type="EnsemblPlants" id="OGLUM01G17900.1"/>
    </source>
</evidence>
<evidence type="ECO:0000256" key="1">
    <source>
        <dbReference type="ARBA" id="ARBA00002549"/>
    </source>
</evidence>
<comment type="function">
    <text evidence="1">Has a glutathione-disulfide oxidoreductase activity in the presence of NADPH and glutathione reductase. Reduces low molecular weight disulfides and proteins.</text>
</comment>
<reference evidence="10" key="1">
    <citation type="submission" date="2013-08" db="EMBL/GenBank/DDBJ databases">
        <title>Oryza genome evolution.</title>
        <authorList>
            <person name="Wing R.A."/>
            <person name="Panaud O."/>
            <person name="Oliveira A.C."/>
        </authorList>
    </citation>
    <scope>NUCLEOTIDE SEQUENCE</scope>
</reference>
<dbReference type="eggNOG" id="KOG1752">
    <property type="taxonomic scope" value="Eukaryota"/>
</dbReference>
<dbReference type="HOGENOM" id="CLU_026126_6_0_1"/>
<dbReference type="STRING" id="40148.A0A0D9Y8K4"/>
<sequence>MDRVNRLAAQRAVVIFSMSSCCMCHTVTRLFCELGVNPTVVELDEDPRGKEMEKALARLLGRSPAVPAVFIGGRLVGSTDKVMSLHLSGNLVPLLRNAGALWV</sequence>
<evidence type="ECO:0000256" key="6">
    <source>
        <dbReference type="ARBA" id="ARBA00022982"/>
    </source>
</evidence>
<dbReference type="InterPro" id="IPR036249">
    <property type="entry name" value="Thioredoxin-like_sf"/>
</dbReference>
<evidence type="ECO:0000313" key="11">
    <source>
        <dbReference type="Proteomes" id="UP000026961"/>
    </source>
</evidence>
<evidence type="ECO:0000256" key="5">
    <source>
        <dbReference type="ARBA" id="ARBA00022490"/>
    </source>
</evidence>
<dbReference type="PANTHER" id="PTHR10168">
    <property type="entry name" value="GLUTAREDOXIN"/>
    <property type="match status" value="1"/>
</dbReference>
<evidence type="ECO:0000259" key="9">
    <source>
        <dbReference type="Pfam" id="PF00462"/>
    </source>
</evidence>
<reference evidence="10" key="3">
    <citation type="submission" date="2018-05" db="EMBL/GenBank/DDBJ databases">
        <title>OgluRS3 (Oryza glumaepatula Reference Sequence Version 3).</title>
        <authorList>
            <person name="Zhang J."/>
            <person name="Kudrna D."/>
            <person name="Lee S."/>
            <person name="Talag J."/>
            <person name="Welchert J."/>
            <person name="Wing R.A."/>
        </authorList>
    </citation>
    <scope>NUCLEOTIDE SEQUENCE [LARGE SCALE GENOMIC DNA]</scope>
</reference>
<keyword evidence="6" id="KW-0249">Electron transport</keyword>
<dbReference type="Gene3D" id="3.40.30.10">
    <property type="entry name" value="Glutaredoxin"/>
    <property type="match status" value="1"/>
</dbReference>
<evidence type="ECO:0000256" key="7">
    <source>
        <dbReference type="ARBA" id="ARBA00023157"/>
    </source>
</evidence>
<keyword evidence="11" id="KW-1185">Reference proteome</keyword>
<dbReference type="CDD" id="cd03419">
    <property type="entry name" value="GRX_GRXh_1_2_like"/>
    <property type="match status" value="1"/>
</dbReference>
<proteinExistence type="inferred from homology"/>
<evidence type="ECO:0000256" key="2">
    <source>
        <dbReference type="ARBA" id="ARBA00004496"/>
    </source>
</evidence>
<keyword evidence="7" id="KW-1015">Disulfide bond</keyword>
<name>A0A0D9Y8K4_9ORYZ</name>
<accession>A0A0D9Y8K4</accession>